<dbReference type="PANTHER" id="PTHR34853:SF1">
    <property type="entry name" value="LIPASE 5"/>
    <property type="match status" value="1"/>
</dbReference>
<name>A0A366M7N1_9ACTN</name>
<dbReference type="EMBL" id="QMEY01000001">
    <property type="protein sequence ID" value="RBQ21843.1"/>
    <property type="molecule type" value="Genomic_DNA"/>
</dbReference>
<dbReference type="PIRSF" id="PIRSF029171">
    <property type="entry name" value="Esterase_LipA"/>
    <property type="match status" value="1"/>
</dbReference>
<gene>
    <name evidence="2" type="ORF">DP939_03960</name>
</gene>
<protein>
    <submittedName>
        <fullName evidence="2">Lipase</fullName>
    </submittedName>
</protein>
<evidence type="ECO:0000313" key="3">
    <source>
        <dbReference type="Proteomes" id="UP000253303"/>
    </source>
</evidence>
<accession>A0A366M7N1</accession>
<dbReference type="OrthoDB" id="9798122at2"/>
<comment type="caution">
    <text evidence="2">The sequence shown here is derived from an EMBL/GenBank/DDBJ whole genome shotgun (WGS) entry which is preliminary data.</text>
</comment>
<dbReference type="Gene3D" id="1.10.260.130">
    <property type="match status" value="1"/>
</dbReference>
<dbReference type="RefSeq" id="WP_113978940.1">
    <property type="nucleotide sequence ID" value="NZ_QMEY01000001.1"/>
</dbReference>
<dbReference type="PANTHER" id="PTHR34853">
    <property type="match status" value="1"/>
</dbReference>
<dbReference type="GO" id="GO:0016042">
    <property type="term" value="P:lipid catabolic process"/>
    <property type="evidence" value="ECO:0007669"/>
    <property type="project" value="InterPro"/>
</dbReference>
<evidence type="ECO:0000256" key="1">
    <source>
        <dbReference type="SAM" id="SignalP"/>
    </source>
</evidence>
<evidence type="ECO:0000313" key="2">
    <source>
        <dbReference type="EMBL" id="RBQ21843.1"/>
    </source>
</evidence>
<dbReference type="Proteomes" id="UP000253303">
    <property type="component" value="Unassembled WGS sequence"/>
</dbReference>
<feature type="signal peptide" evidence="1">
    <location>
        <begin position="1"/>
        <end position="19"/>
    </location>
</feature>
<sequence length="373" mass="38892">MVFVTMVLAISGTAIPAAAATAGDVVSAQKVTLYYDPARLLKVPAKVWKILYHSTSATGAPVQVSGTVLVPKTSYPGTRPIIGYAVGTKGLGDQCAPSALWQRGKDKEIALVSLLLARGWAVAVTDYEGLGTPGPHTYMAGLSQGHAVLDAIRAAARVPGAGLSASAEVGVLGYSQGGAAAGWAAQLHAAYAPELRLRGVATGGVPADLKRAADHLDGRPHFGLAAAAGAGLDAAYPELDLDRYLTAEGRTLFAGIRDDCTGAIVDRLAGRRLSQLTTADVLNVPAWQARLNENRLGGRTPGVPIYLYHATDDEVIPIAIGRTLRRDWCDRGAKVLWTPLPAPNHTTGAVEGVPIAITWLSSRFEGLPVLSNC</sequence>
<dbReference type="SUPFAM" id="SSF53474">
    <property type="entry name" value="alpha/beta-Hydrolases"/>
    <property type="match status" value="1"/>
</dbReference>
<dbReference type="GO" id="GO:0004806">
    <property type="term" value="F:triacylglycerol lipase activity"/>
    <property type="evidence" value="ECO:0007669"/>
    <property type="project" value="InterPro"/>
</dbReference>
<keyword evidence="1" id="KW-0732">Signal</keyword>
<organism evidence="2 3">
    <name type="scientific">Spongiactinospora rosea</name>
    <dbReference type="NCBI Taxonomy" id="2248750"/>
    <lineage>
        <taxon>Bacteria</taxon>
        <taxon>Bacillati</taxon>
        <taxon>Actinomycetota</taxon>
        <taxon>Actinomycetes</taxon>
        <taxon>Streptosporangiales</taxon>
        <taxon>Streptosporangiaceae</taxon>
        <taxon>Spongiactinospora</taxon>
    </lineage>
</organism>
<dbReference type="AlphaFoldDB" id="A0A366M7N1"/>
<proteinExistence type="predicted"/>
<dbReference type="InterPro" id="IPR029058">
    <property type="entry name" value="AB_hydrolase_fold"/>
</dbReference>
<dbReference type="Gene3D" id="3.40.50.1820">
    <property type="entry name" value="alpha/beta hydrolase"/>
    <property type="match status" value="1"/>
</dbReference>
<dbReference type="InterPro" id="IPR005152">
    <property type="entry name" value="Lipase_secreted"/>
</dbReference>
<feature type="chain" id="PRO_5016743464" evidence="1">
    <location>
        <begin position="20"/>
        <end position="373"/>
    </location>
</feature>
<reference evidence="2 3" key="1">
    <citation type="submission" date="2018-06" db="EMBL/GenBank/DDBJ databases">
        <title>Sphaerisporangium craniellae sp. nov., isolated from a marine sponge in the South China Sea.</title>
        <authorList>
            <person name="Li L."/>
        </authorList>
    </citation>
    <scope>NUCLEOTIDE SEQUENCE [LARGE SCALE GENOMIC DNA]</scope>
    <source>
        <strain evidence="2 3">LHW63015</strain>
    </source>
</reference>
<dbReference type="Pfam" id="PF03583">
    <property type="entry name" value="LIP"/>
    <property type="match status" value="1"/>
</dbReference>
<keyword evidence="3" id="KW-1185">Reference proteome</keyword>